<dbReference type="InterPro" id="IPR016130">
    <property type="entry name" value="Tyr_Pase_AS"/>
</dbReference>
<dbReference type="SMART" id="SM00404">
    <property type="entry name" value="PTPc_motif"/>
    <property type="match status" value="1"/>
</dbReference>
<dbReference type="EMBL" id="ML014266">
    <property type="protein sequence ID" value="RKO99673.1"/>
    <property type="molecule type" value="Genomic_DNA"/>
</dbReference>
<dbReference type="PROSITE" id="PS50056">
    <property type="entry name" value="TYR_PHOSPHATASE_2"/>
    <property type="match status" value="1"/>
</dbReference>
<dbReference type="AlphaFoldDB" id="A0A4P9X3Q5"/>
<feature type="domain" description="Tyrosine specific protein phosphatases" evidence="4">
    <location>
        <begin position="185"/>
        <end position="278"/>
    </location>
</feature>
<dbReference type="InterPro" id="IPR003595">
    <property type="entry name" value="Tyr_Pase_cat"/>
</dbReference>
<organism evidence="5 6">
    <name type="scientific">Caulochytrium protostelioides</name>
    <dbReference type="NCBI Taxonomy" id="1555241"/>
    <lineage>
        <taxon>Eukaryota</taxon>
        <taxon>Fungi</taxon>
        <taxon>Fungi incertae sedis</taxon>
        <taxon>Chytridiomycota</taxon>
        <taxon>Chytridiomycota incertae sedis</taxon>
        <taxon>Chytridiomycetes</taxon>
        <taxon>Caulochytriales</taxon>
        <taxon>Caulochytriaceae</taxon>
        <taxon>Caulochytrium</taxon>
    </lineage>
</organism>
<evidence type="ECO:0000313" key="6">
    <source>
        <dbReference type="Proteomes" id="UP000274922"/>
    </source>
</evidence>
<dbReference type="Proteomes" id="UP000274922">
    <property type="component" value="Unassembled WGS sequence"/>
</dbReference>
<keyword evidence="6" id="KW-1185">Reference proteome</keyword>
<dbReference type="PRINTS" id="PR00700">
    <property type="entry name" value="PRTYPHPHTASE"/>
</dbReference>
<dbReference type="PROSITE" id="PS50055">
    <property type="entry name" value="TYR_PHOSPHATASE_PTP"/>
    <property type="match status" value="1"/>
</dbReference>
<dbReference type="InterPro" id="IPR029021">
    <property type="entry name" value="Prot-tyrosine_phosphatase-like"/>
</dbReference>
<feature type="compositionally biased region" description="Low complexity" evidence="2">
    <location>
        <begin position="131"/>
        <end position="154"/>
    </location>
</feature>
<feature type="non-terminal residue" evidence="5">
    <location>
        <position position="289"/>
    </location>
</feature>
<dbReference type="InterPro" id="IPR000387">
    <property type="entry name" value="Tyr_Pase_dom"/>
</dbReference>
<dbReference type="PANTHER" id="PTHR19134">
    <property type="entry name" value="RECEPTOR-TYPE TYROSINE-PROTEIN PHOSPHATASE"/>
    <property type="match status" value="1"/>
</dbReference>
<evidence type="ECO:0000313" key="5">
    <source>
        <dbReference type="EMBL" id="RKO99673.1"/>
    </source>
</evidence>
<reference evidence="6" key="1">
    <citation type="journal article" date="2018" name="Nat. Microbiol.">
        <title>Leveraging single-cell genomics to expand the fungal tree of life.</title>
        <authorList>
            <person name="Ahrendt S.R."/>
            <person name="Quandt C.A."/>
            <person name="Ciobanu D."/>
            <person name="Clum A."/>
            <person name="Salamov A."/>
            <person name="Andreopoulos B."/>
            <person name="Cheng J.F."/>
            <person name="Woyke T."/>
            <person name="Pelin A."/>
            <person name="Henrissat B."/>
            <person name="Reynolds N.K."/>
            <person name="Benny G.L."/>
            <person name="Smith M.E."/>
            <person name="James T.Y."/>
            <person name="Grigoriev I.V."/>
        </authorList>
    </citation>
    <scope>NUCLEOTIDE SEQUENCE [LARGE SCALE GENOMIC DNA]</scope>
    <source>
        <strain evidence="6">ATCC 52028</strain>
    </source>
</reference>
<evidence type="ECO:0008006" key="7">
    <source>
        <dbReference type="Google" id="ProtNLM"/>
    </source>
</evidence>
<evidence type="ECO:0000259" key="4">
    <source>
        <dbReference type="PROSITE" id="PS50056"/>
    </source>
</evidence>
<feature type="domain" description="Tyrosine-protein phosphatase" evidence="3">
    <location>
        <begin position="10"/>
        <end position="287"/>
    </location>
</feature>
<evidence type="ECO:0000259" key="3">
    <source>
        <dbReference type="PROSITE" id="PS50055"/>
    </source>
</evidence>
<dbReference type="GO" id="GO:0004725">
    <property type="term" value="F:protein tyrosine phosphatase activity"/>
    <property type="evidence" value="ECO:0007669"/>
    <property type="project" value="InterPro"/>
</dbReference>
<comment type="similarity">
    <text evidence="1">Belongs to the protein-tyrosine phosphatase family. Non-receptor class subfamily.</text>
</comment>
<gene>
    <name evidence="5" type="ORF">CXG81DRAFT_14208</name>
</gene>
<dbReference type="Pfam" id="PF00102">
    <property type="entry name" value="Y_phosphatase"/>
    <property type="match status" value="1"/>
</dbReference>
<proteinExistence type="inferred from homology"/>
<evidence type="ECO:0000256" key="1">
    <source>
        <dbReference type="ARBA" id="ARBA00009649"/>
    </source>
</evidence>
<dbReference type="SMART" id="SM00194">
    <property type="entry name" value="PTPc"/>
    <property type="match status" value="1"/>
</dbReference>
<dbReference type="PROSITE" id="PS00383">
    <property type="entry name" value="TYR_PHOSPHATASE_1"/>
    <property type="match status" value="1"/>
</dbReference>
<dbReference type="STRING" id="1555241.A0A4P9X3Q5"/>
<dbReference type="Gene3D" id="3.90.190.10">
    <property type="entry name" value="Protein tyrosine phosphatase superfamily"/>
    <property type="match status" value="1"/>
</dbReference>
<protein>
    <recommendedName>
        <fullName evidence="7">Phosphatases II</fullName>
    </recommendedName>
</protein>
<sequence>MSVGLEQFCKNRYPNVWPYNTNRVKLPTEDRDPRTPDTDARTYINASHIAVKTRHGVRRYIATQAPMKDTALDFWRMVWNERVLLVLMVTQEQERGRSQCYRYWPADPVPASQTTADGGHGDHSGQGGHSGPAAGAVAGEGAAASESSSSSTSSSRSHRIVYHFQHMTWLDCSIPSRVDTLDWFVCLSHIVRTEHRRYMSDELDGPMLVHCTAGCGRTGTVIAADILLTRDLASDAPNVVYPDTQAFTGGLTTDPVMEVVDQLRSQRMCLVQNTAQFAVLYELLFRRYA</sequence>
<dbReference type="InterPro" id="IPR000242">
    <property type="entry name" value="PTP_cat"/>
</dbReference>
<evidence type="ECO:0000256" key="2">
    <source>
        <dbReference type="SAM" id="MobiDB-lite"/>
    </source>
</evidence>
<dbReference type="PANTHER" id="PTHR19134:SF449">
    <property type="entry name" value="TYROSINE-PROTEIN PHOSPHATASE 1"/>
    <property type="match status" value="1"/>
</dbReference>
<dbReference type="SUPFAM" id="SSF52799">
    <property type="entry name" value="(Phosphotyrosine protein) phosphatases II"/>
    <property type="match status" value="1"/>
</dbReference>
<dbReference type="OrthoDB" id="10253954at2759"/>
<feature type="region of interest" description="Disordered" evidence="2">
    <location>
        <begin position="111"/>
        <end position="154"/>
    </location>
</feature>
<accession>A0A4P9X3Q5</accession>
<name>A0A4P9X3Q5_9FUNG</name>
<dbReference type="InterPro" id="IPR050348">
    <property type="entry name" value="Protein-Tyr_Phosphatase"/>
</dbReference>